<evidence type="ECO:0008006" key="4">
    <source>
        <dbReference type="Google" id="ProtNLM"/>
    </source>
</evidence>
<dbReference type="EMBL" id="JAVREM010000034">
    <property type="protein sequence ID" value="MDT0321107.1"/>
    <property type="molecule type" value="Genomic_DNA"/>
</dbReference>
<evidence type="ECO:0000313" key="3">
    <source>
        <dbReference type="Proteomes" id="UP001183420"/>
    </source>
</evidence>
<dbReference type="RefSeq" id="WP_311601308.1">
    <property type="nucleotide sequence ID" value="NZ_JAVREM010000034.1"/>
</dbReference>
<keyword evidence="1" id="KW-0472">Membrane</keyword>
<feature type="transmembrane region" description="Helical" evidence="1">
    <location>
        <begin position="91"/>
        <end position="111"/>
    </location>
</feature>
<feature type="transmembrane region" description="Helical" evidence="1">
    <location>
        <begin position="59"/>
        <end position="79"/>
    </location>
</feature>
<proteinExistence type="predicted"/>
<keyword evidence="1" id="KW-1133">Transmembrane helix</keyword>
<evidence type="ECO:0000313" key="2">
    <source>
        <dbReference type="EMBL" id="MDT0321107.1"/>
    </source>
</evidence>
<comment type="caution">
    <text evidence="2">The sequence shown here is derived from an EMBL/GenBank/DDBJ whole genome shotgun (WGS) entry which is preliminary data.</text>
</comment>
<accession>A0ABU2LU32</accession>
<reference evidence="3" key="1">
    <citation type="submission" date="2023-07" db="EMBL/GenBank/DDBJ databases">
        <title>30 novel species of actinomycetes from the DSMZ collection.</title>
        <authorList>
            <person name="Nouioui I."/>
        </authorList>
    </citation>
    <scope>NUCLEOTIDE SEQUENCE [LARGE SCALE GENOMIC DNA]</scope>
    <source>
        <strain evidence="3">DSM 44918</strain>
    </source>
</reference>
<gene>
    <name evidence="2" type="ORF">RNC47_22490</name>
</gene>
<dbReference type="Proteomes" id="UP001183420">
    <property type="component" value="Unassembled WGS sequence"/>
</dbReference>
<feature type="transmembrane region" description="Helical" evidence="1">
    <location>
        <begin position="16"/>
        <end position="39"/>
    </location>
</feature>
<protein>
    <recommendedName>
        <fullName evidence="4">Integral membrane protein</fullName>
    </recommendedName>
</protein>
<keyword evidence="1" id="KW-0812">Transmembrane</keyword>
<name>A0ABU2LU32_9ACTN</name>
<organism evidence="2 3">
    <name type="scientific">Streptomyces millisiae</name>
    <dbReference type="NCBI Taxonomy" id="3075542"/>
    <lineage>
        <taxon>Bacteria</taxon>
        <taxon>Bacillati</taxon>
        <taxon>Actinomycetota</taxon>
        <taxon>Actinomycetes</taxon>
        <taxon>Kitasatosporales</taxon>
        <taxon>Streptomycetaceae</taxon>
        <taxon>Streptomyces</taxon>
    </lineage>
</organism>
<evidence type="ECO:0000256" key="1">
    <source>
        <dbReference type="SAM" id="Phobius"/>
    </source>
</evidence>
<sequence length="113" mass="11610">MSAPGYESTGEKVVRAALALVLIAFAGFTFLLGPIGVMASDGCFDGDPRFICTVGGQRTVAFTPLITAPVALVVGLAGLGMSGRKQHDWGLALWAAAMAALVVVWLVVTTITS</sequence>
<keyword evidence="3" id="KW-1185">Reference proteome</keyword>